<dbReference type="PANTHER" id="PTHR43403:SF1">
    <property type="entry name" value="NAD-SPECIFIC GLUTAMATE DEHYDROGENASE"/>
    <property type="match status" value="1"/>
</dbReference>
<dbReference type="GO" id="GO:0006538">
    <property type="term" value="P:L-glutamate catabolic process"/>
    <property type="evidence" value="ECO:0007669"/>
    <property type="project" value="InterPro"/>
</dbReference>
<gene>
    <name evidence="6" type="ORF">GII30_09255</name>
</gene>
<evidence type="ECO:0000259" key="2">
    <source>
        <dbReference type="Pfam" id="PF21074"/>
    </source>
</evidence>
<name>A0A857L4I3_9ACTN</name>
<feature type="domain" description="NAD-glutamate dehydrogenase ACT2" evidence="4">
    <location>
        <begin position="326"/>
        <end position="423"/>
    </location>
</feature>
<feature type="domain" description="NAD-glutamate dehydrogenase catalytic" evidence="1">
    <location>
        <begin position="668"/>
        <end position="1166"/>
    </location>
</feature>
<dbReference type="InterPro" id="IPR046346">
    <property type="entry name" value="Aminoacid_DH-like_N_sf"/>
</dbReference>
<dbReference type="Pfam" id="PF21077">
    <property type="entry name" value="GDH_ACT3"/>
    <property type="match status" value="1"/>
</dbReference>
<dbReference type="GO" id="GO:0004069">
    <property type="term" value="F:L-aspartate:2-oxoglutarate aminotransferase activity"/>
    <property type="evidence" value="ECO:0007669"/>
    <property type="project" value="InterPro"/>
</dbReference>
<feature type="domain" description="NAD-specific glutamate dehydrogenase C-terminal" evidence="2">
    <location>
        <begin position="1214"/>
        <end position="1549"/>
    </location>
</feature>
<dbReference type="SUPFAM" id="SSF53223">
    <property type="entry name" value="Aminoacid dehydrogenase-like, N-terminal domain"/>
    <property type="match status" value="1"/>
</dbReference>
<dbReference type="InterPro" id="IPR049062">
    <property type="entry name" value="NAD_Glu_DH_ACT2"/>
</dbReference>
<protein>
    <submittedName>
        <fullName evidence="6">NAD-glutamate dehydrogenase</fullName>
    </submittedName>
</protein>
<dbReference type="Pfam" id="PF21076">
    <property type="entry name" value="GDH_ACT2"/>
    <property type="match status" value="1"/>
</dbReference>
<dbReference type="PIRSF" id="PIRSF036761">
    <property type="entry name" value="GDH_Mll4104"/>
    <property type="match status" value="1"/>
</dbReference>
<dbReference type="Pfam" id="PF21074">
    <property type="entry name" value="GDH_C"/>
    <property type="match status" value="1"/>
</dbReference>
<dbReference type="InterPro" id="IPR028971">
    <property type="entry name" value="NAD-GDH_cat"/>
</dbReference>
<dbReference type="Pfam" id="PF05088">
    <property type="entry name" value="Bac_GDH_CD"/>
    <property type="match status" value="1"/>
</dbReference>
<sequence length="1553" mass="167865">METSPAAVDRVRRHIEVATRREPGVTTVEVTATPDGGVEIVVVADDMPLLVEAVLATVESHALTVDGIDHPVLPVVRDKDGALTAVGEATGAVEESWIYVRAAAAKSGVDASGFRTDLRTVIDRVADVHRDFDATLAKLTDCAGGYANAPVDTTERAEYVRLLEWFAGPRFSLFGHEFISATGEPSGDKLGVGRADGITAPAHGPVLQVPVISRVYLRTGIQRSAYPVLLQVPVFTPDGAPAGEHRFLGNFTSWGRHQSILDIPVIGPKVADVLSHAGVDADSYAGQAIIELLQNYPLVELFWLGAEDLALRSEEMLDAVDSRTLRWFVRATPGAQTASALVYLPRDRYTTASRLSLQNEIATRLHATDLEYTARVSELPLALLQLLVRVDDATIAGLGSLEPGSPAHAEIQEALSDLIRSWDDRVRELAPGAVAELQRVPSATLGEEGGADTLLRLVPGLSEDYKDSRDPEDAVVDLAHVAGLAPGEMTVTLRQSDVDATRRTFTLYLCGESVSLTDVLPVLQSLGVAVLDEHPYELDRADGVPCWAYEFGVRLAPGISTDPDRDEADLTRRFTDAFGALWHGEAEVDAFNALIVRCGLNWRSVAILRACYRYLRQIGFGYSTAHSADVLGDERAVTLGLVAVFEASFDPEIADAERRTVAVDGLRRDIGAVIGLDADRIVSAFAAMVLAVVRTNVYVTDRLLPGGVMAFKLDTQNIPQAPEPRPVHEIFVYSPRVEGVHLRFGAVARGGLRWSDRREDFRTEILGLVKAQAVKNAVIVPQGAKGGFVLKRHPVSTGDPGADRDALREEGIECYRQFISGLLDVTDNIDKATGAVVPARSVVRRDGDDTYLVVAADKGTAAFSDIANGVAAQYGFWLGDAFASGGSAGYDHKAMGITARGAWESVKRHFRELGIDTQTQDFTVVGVGDMSGDVFGNGMLLSGHIRLVAAFDHRHIFVDPNPDASQSFTERKRLFDLPRSSWADYDTALIGEGGGVWPRDQKAIAVSPQMAAALGIDDGVDVLSPPELMRAILLAPVDLLWNGGIGTYIKASTESNPDVGDKANDAIRVDGNQVRATVVGEGGNLGVTELGRIEFDLAGGRINTDAMDNSAGVDCSDHEVNIKVLLDTAVTSGKLAAEQRDPLLSSMTDEVAELVLADNIEQNAELGFSRNYALDRVEVHARLLAALAERGVDLRLEALPTPTALRKRLHGEVGRALTSPELATVMAHVKLLAKADLLAGDLVDNDVFDDRLARYFPEPLRRTYAGELRTHRLRREIVATSLVNEVMAHVGITHLFRLAEGAGVGAEDGVRAFVVVNKVFGMREVFEDIAAAPVDVKTVDEMMNYARRLVFRASRWFLAGRPQPLAVAAEIIRYSGQVARLTPLLSGWFGSNSARDVDERTAAYRGAGVPDATAHQAAISLHRFCLLDIIDAAEISDNEPADVGALYFAIMEHFGIEQLLTAVSVLDHGDRWHALARLALRDDMHATLRAVTLQVLELAEPGESPAEMIAEWEQSQSSRLARVRSMLTEIEVSGTLDLATLSVAARQLRSLLR</sequence>
<evidence type="ECO:0000259" key="4">
    <source>
        <dbReference type="Pfam" id="PF21076"/>
    </source>
</evidence>
<evidence type="ECO:0000259" key="1">
    <source>
        <dbReference type="Pfam" id="PF05088"/>
    </source>
</evidence>
<dbReference type="InterPro" id="IPR049056">
    <property type="entry name" value="NAD_Glu_DH_HM3"/>
</dbReference>
<dbReference type="Pfam" id="PF21075">
    <property type="entry name" value="GDH_ACT1"/>
    <property type="match status" value="1"/>
</dbReference>
<dbReference type="InterPro" id="IPR036291">
    <property type="entry name" value="NAD(P)-bd_dom_sf"/>
</dbReference>
<reference evidence="6" key="1">
    <citation type="journal article" date="2021" name="Nat. Microbiol.">
        <title>Cocultivation of an ultrasmall environmental parasitic bacterium with lytic ability against bacteria associated with wastewater foams.</title>
        <authorList>
            <person name="Batinovic S."/>
            <person name="Rose J.J.A."/>
            <person name="Ratcliffe J."/>
            <person name="Seviour R.J."/>
            <person name="Petrovski S."/>
        </authorList>
    </citation>
    <scope>NUCLEOTIDE SEQUENCE</scope>
    <source>
        <strain evidence="6">CON44</strain>
    </source>
</reference>
<feature type="domain" description="NAD-glutamate dehydrogenase ACT3" evidence="5">
    <location>
        <begin position="494"/>
        <end position="562"/>
    </location>
</feature>
<dbReference type="EMBL" id="CP045810">
    <property type="protein sequence ID" value="QHN41927.1"/>
    <property type="molecule type" value="Genomic_DNA"/>
</dbReference>
<evidence type="ECO:0000259" key="3">
    <source>
        <dbReference type="Pfam" id="PF21075"/>
    </source>
</evidence>
<dbReference type="Pfam" id="PF21078">
    <property type="entry name" value="GDH_HM3"/>
    <property type="match status" value="1"/>
</dbReference>
<dbReference type="InterPro" id="IPR024727">
    <property type="entry name" value="NAD_Glu_DH_N_ACT1"/>
</dbReference>
<organism evidence="6">
    <name type="scientific">Gordonia amarae</name>
    <dbReference type="NCBI Taxonomy" id="36821"/>
    <lineage>
        <taxon>Bacteria</taxon>
        <taxon>Bacillati</taxon>
        <taxon>Actinomycetota</taxon>
        <taxon>Actinomycetes</taxon>
        <taxon>Mycobacteriales</taxon>
        <taxon>Gordoniaceae</taxon>
        <taxon>Gordonia</taxon>
    </lineage>
</organism>
<dbReference type="Pfam" id="PF21073">
    <property type="entry name" value="GDH_HM1"/>
    <property type="match status" value="1"/>
</dbReference>
<dbReference type="PANTHER" id="PTHR43403">
    <property type="entry name" value="NAD-SPECIFIC GLUTAMATE DEHYDROGENASE"/>
    <property type="match status" value="1"/>
</dbReference>
<feature type="domain" description="NAD-glutamate dehydrogenase N-terminal ACT1" evidence="3">
    <location>
        <begin position="14"/>
        <end position="106"/>
    </location>
</feature>
<proteinExistence type="predicted"/>
<dbReference type="InterPro" id="IPR048381">
    <property type="entry name" value="GDH_C"/>
</dbReference>
<evidence type="ECO:0000259" key="5">
    <source>
        <dbReference type="Pfam" id="PF21077"/>
    </source>
</evidence>
<evidence type="ECO:0000313" key="6">
    <source>
        <dbReference type="EMBL" id="QHN41927.1"/>
    </source>
</evidence>
<dbReference type="SUPFAM" id="SSF51735">
    <property type="entry name" value="NAD(P)-binding Rossmann-fold domains"/>
    <property type="match status" value="1"/>
</dbReference>
<dbReference type="GO" id="GO:0004352">
    <property type="term" value="F:glutamate dehydrogenase (NAD+) activity"/>
    <property type="evidence" value="ECO:0007669"/>
    <property type="project" value="InterPro"/>
</dbReference>
<dbReference type="RefSeq" id="WP_005184961.1">
    <property type="nucleotide sequence ID" value="NZ_CP045804.1"/>
</dbReference>
<dbReference type="InterPro" id="IPR049059">
    <property type="entry name" value="NAD_Glu_DH_HM1"/>
</dbReference>
<accession>A0A857L4I3</accession>
<dbReference type="InterPro" id="IPR049064">
    <property type="entry name" value="NAD_Glu_DH_ACT3"/>
</dbReference>
<dbReference type="InterPro" id="IPR007780">
    <property type="entry name" value="NAD_Glu_DH_bac"/>
</dbReference>